<comment type="subcellular location">
    <subcellularLocation>
        <location evidence="1">Membrane</location>
        <topology evidence="1">Multi-pass membrane protein</topology>
    </subcellularLocation>
</comment>
<feature type="region of interest" description="Disordered" evidence="5">
    <location>
        <begin position="1"/>
        <end position="20"/>
    </location>
</feature>
<feature type="compositionally biased region" description="Polar residues" evidence="5">
    <location>
        <begin position="11"/>
        <end position="20"/>
    </location>
</feature>
<feature type="transmembrane region" description="Helical" evidence="6">
    <location>
        <begin position="82"/>
        <end position="103"/>
    </location>
</feature>
<dbReference type="Proteomes" id="UP001054821">
    <property type="component" value="Chromosome 4"/>
</dbReference>
<evidence type="ECO:0000256" key="2">
    <source>
        <dbReference type="ARBA" id="ARBA00022692"/>
    </source>
</evidence>
<feature type="transmembrane region" description="Helical" evidence="6">
    <location>
        <begin position="259"/>
        <end position="279"/>
    </location>
</feature>
<dbReference type="EMBL" id="JAJFAZ020000004">
    <property type="protein sequence ID" value="KAI5332517.1"/>
    <property type="molecule type" value="Genomic_DNA"/>
</dbReference>
<evidence type="ECO:0000256" key="5">
    <source>
        <dbReference type="SAM" id="MobiDB-lite"/>
    </source>
</evidence>
<dbReference type="PANTHER" id="PTHR24064">
    <property type="entry name" value="SOLUTE CARRIER FAMILY 22 MEMBER"/>
    <property type="match status" value="1"/>
</dbReference>
<feature type="transmembrane region" description="Helical" evidence="6">
    <location>
        <begin position="37"/>
        <end position="62"/>
    </location>
</feature>
<keyword evidence="2 6" id="KW-0812">Transmembrane</keyword>
<reference evidence="7 8" key="1">
    <citation type="journal article" date="2022" name="G3 (Bethesda)">
        <title>Whole-genome sequence and methylome profiling of the almond [Prunus dulcis (Mill.) D.A. Webb] cultivar 'Nonpareil'.</title>
        <authorList>
            <person name="D'Amico-Willman K.M."/>
            <person name="Ouma W.Z."/>
            <person name="Meulia T."/>
            <person name="Sideli G.M."/>
            <person name="Gradziel T.M."/>
            <person name="Fresnedo-Ramirez J."/>
        </authorList>
    </citation>
    <scope>NUCLEOTIDE SEQUENCE [LARGE SCALE GENOMIC DNA]</scope>
    <source>
        <strain evidence="7">Clone GOH B32 T37-40</strain>
    </source>
</reference>
<evidence type="ECO:0000313" key="7">
    <source>
        <dbReference type="EMBL" id="KAI5332517.1"/>
    </source>
</evidence>
<feature type="compositionally biased region" description="Pro residues" evidence="5">
    <location>
        <begin position="1"/>
        <end position="10"/>
    </location>
</feature>
<evidence type="ECO:0000256" key="1">
    <source>
        <dbReference type="ARBA" id="ARBA00004141"/>
    </source>
</evidence>
<feature type="transmembrane region" description="Helical" evidence="6">
    <location>
        <begin position="139"/>
        <end position="161"/>
    </location>
</feature>
<feature type="transmembrane region" description="Helical" evidence="6">
    <location>
        <begin position="115"/>
        <end position="133"/>
    </location>
</feature>
<dbReference type="InterPro" id="IPR036259">
    <property type="entry name" value="MFS_trans_sf"/>
</dbReference>
<name>A0AAD4VYA6_PRUDU</name>
<evidence type="ECO:0000256" key="3">
    <source>
        <dbReference type="ARBA" id="ARBA00022989"/>
    </source>
</evidence>
<evidence type="ECO:0008006" key="9">
    <source>
        <dbReference type="Google" id="ProtNLM"/>
    </source>
</evidence>
<dbReference type="SUPFAM" id="SSF103473">
    <property type="entry name" value="MFS general substrate transporter"/>
    <property type="match status" value="1"/>
</dbReference>
<comment type="caution">
    <text evidence="7">The sequence shown here is derived from an EMBL/GenBank/DDBJ whole genome shotgun (WGS) entry which is preliminary data.</text>
</comment>
<keyword evidence="4 6" id="KW-0472">Membrane</keyword>
<organism evidence="7 8">
    <name type="scientific">Prunus dulcis</name>
    <name type="common">Almond</name>
    <name type="synonym">Amygdalus dulcis</name>
    <dbReference type="NCBI Taxonomy" id="3755"/>
    <lineage>
        <taxon>Eukaryota</taxon>
        <taxon>Viridiplantae</taxon>
        <taxon>Streptophyta</taxon>
        <taxon>Embryophyta</taxon>
        <taxon>Tracheophyta</taxon>
        <taxon>Spermatophyta</taxon>
        <taxon>Magnoliopsida</taxon>
        <taxon>eudicotyledons</taxon>
        <taxon>Gunneridae</taxon>
        <taxon>Pentapetalae</taxon>
        <taxon>rosids</taxon>
        <taxon>fabids</taxon>
        <taxon>Rosales</taxon>
        <taxon>Rosaceae</taxon>
        <taxon>Amygdaloideae</taxon>
        <taxon>Amygdaleae</taxon>
        <taxon>Prunus</taxon>
    </lineage>
</organism>
<dbReference type="AlphaFoldDB" id="A0AAD4VYA6"/>
<sequence>MDDPTSPLPPSNYSEPENLSPNTKNFQSLNKMTEQSLVAFNWAQLFQSIVVSLAWVSLLGHWNGPASETTISEWSLECASSFITGLPASSFFMGCLIGGLILGTLADSSLGRKNLLLISCLIMSVAALITSFSNNIWTYSALRFISGFGCASIGTCALVLLTEKIFYLESSVSLDINSRHLLLLIASFFLSPSPQDGSSCAASRTKQCQYSVLKQIGSAVEDELDRVLAKLAHEQENKNHPKTTTIFSSMKTLFEKTWAFKRILAVITLGTGIGLVYYGMPFVVGNLGFNIYLSVMFNALSEIPSYFVTYVP</sequence>
<dbReference type="GO" id="GO:0022857">
    <property type="term" value="F:transmembrane transporter activity"/>
    <property type="evidence" value="ECO:0007669"/>
    <property type="project" value="InterPro"/>
</dbReference>
<evidence type="ECO:0000313" key="8">
    <source>
        <dbReference type="Proteomes" id="UP001054821"/>
    </source>
</evidence>
<evidence type="ECO:0000256" key="4">
    <source>
        <dbReference type="ARBA" id="ARBA00023136"/>
    </source>
</evidence>
<dbReference type="Pfam" id="PF00083">
    <property type="entry name" value="Sugar_tr"/>
    <property type="match status" value="1"/>
</dbReference>
<proteinExistence type="predicted"/>
<protein>
    <recommendedName>
        <fullName evidence="9">Major facilitator superfamily (MFS) profile domain-containing protein</fullName>
    </recommendedName>
</protein>
<gene>
    <name evidence="7" type="ORF">L3X38_022646</name>
</gene>
<evidence type="ECO:0000256" key="6">
    <source>
        <dbReference type="SAM" id="Phobius"/>
    </source>
</evidence>
<dbReference type="InterPro" id="IPR005828">
    <property type="entry name" value="MFS_sugar_transport-like"/>
</dbReference>
<dbReference type="GO" id="GO:0016020">
    <property type="term" value="C:membrane"/>
    <property type="evidence" value="ECO:0007669"/>
    <property type="project" value="UniProtKB-SubCell"/>
</dbReference>
<keyword evidence="3 6" id="KW-1133">Transmembrane helix</keyword>
<dbReference type="Gene3D" id="1.20.1250.20">
    <property type="entry name" value="MFS general substrate transporter like domains"/>
    <property type="match status" value="2"/>
</dbReference>
<accession>A0AAD4VYA6</accession>
<keyword evidence="8" id="KW-1185">Reference proteome</keyword>